<protein>
    <submittedName>
        <fullName evidence="2">Uncharacterized protein</fullName>
    </submittedName>
</protein>
<proteinExistence type="predicted"/>
<reference evidence="2 3" key="1">
    <citation type="submission" date="2021-06" db="EMBL/GenBank/DDBJ databases">
        <authorList>
            <person name="Palmer J.M."/>
        </authorList>
    </citation>
    <scope>NUCLEOTIDE SEQUENCE [LARGE SCALE GENOMIC DNA]</scope>
    <source>
        <strain evidence="2 3">AS_MEX2019</strain>
        <tissue evidence="2">Muscle</tissue>
    </source>
</reference>
<evidence type="ECO:0000313" key="2">
    <source>
        <dbReference type="EMBL" id="MEQ2287665.1"/>
    </source>
</evidence>
<evidence type="ECO:0000313" key="3">
    <source>
        <dbReference type="Proteomes" id="UP001469553"/>
    </source>
</evidence>
<dbReference type="EMBL" id="JAHRIP010019848">
    <property type="protein sequence ID" value="MEQ2287665.1"/>
    <property type="molecule type" value="Genomic_DNA"/>
</dbReference>
<keyword evidence="3" id="KW-1185">Reference proteome</keyword>
<name>A0ABV0Y1L5_9TELE</name>
<dbReference type="Proteomes" id="UP001469553">
    <property type="component" value="Unassembled WGS sequence"/>
</dbReference>
<comment type="caution">
    <text evidence="2">The sequence shown here is derived from an EMBL/GenBank/DDBJ whole genome shotgun (WGS) entry which is preliminary data.</text>
</comment>
<accession>A0ABV0Y1L5</accession>
<evidence type="ECO:0000256" key="1">
    <source>
        <dbReference type="SAM" id="MobiDB-lite"/>
    </source>
</evidence>
<gene>
    <name evidence="2" type="ORF">AMECASPLE_014999</name>
</gene>
<sequence>MGQKHQVPSWNIQRVVPTHTGRSSTQIKVLTDTEEACVREELKGGKHLQRPRLLPHHKSTYLDFPGSIKHWGWWKKILFSEEKVNMKSPDGFQHHQHKEEVPLETSSTQNSAGDFIMILEVSSQQPSDKGLLPGE</sequence>
<organism evidence="2 3">
    <name type="scientific">Ameca splendens</name>
    <dbReference type="NCBI Taxonomy" id="208324"/>
    <lineage>
        <taxon>Eukaryota</taxon>
        <taxon>Metazoa</taxon>
        <taxon>Chordata</taxon>
        <taxon>Craniata</taxon>
        <taxon>Vertebrata</taxon>
        <taxon>Euteleostomi</taxon>
        <taxon>Actinopterygii</taxon>
        <taxon>Neopterygii</taxon>
        <taxon>Teleostei</taxon>
        <taxon>Neoteleostei</taxon>
        <taxon>Acanthomorphata</taxon>
        <taxon>Ovalentaria</taxon>
        <taxon>Atherinomorphae</taxon>
        <taxon>Cyprinodontiformes</taxon>
        <taxon>Goodeidae</taxon>
        <taxon>Ameca</taxon>
    </lineage>
</organism>
<feature type="region of interest" description="Disordered" evidence="1">
    <location>
        <begin position="89"/>
        <end position="108"/>
    </location>
</feature>